<dbReference type="InterPro" id="IPR020476">
    <property type="entry name" value="Nudix_hydrolase"/>
</dbReference>
<evidence type="ECO:0000256" key="19">
    <source>
        <dbReference type="ARBA" id="ARBA00030634"/>
    </source>
</evidence>
<comment type="catalytic activity">
    <reaction evidence="13">
        <text>2-oxo-dATP + H2O = 2-oxo-dAMP + diphosphate + H(+)</text>
        <dbReference type="Rhea" id="RHEA:31583"/>
        <dbReference type="ChEBI" id="CHEBI:15377"/>
        <dbReference type="ChEBI" id="CHEBI:15378"/>
        <dbReference type="ChEBI" id="CHEBI:33019"/>
        <dbReference type="ChEBI" id="CHEBI:63212"/>
        <dbReference type="ChEBI" id="CHEBI:77897"/>
        <dbReference type="EC" id="3.6.1.56"/>
    </reaction>
    <physiologicalReaction direction="left-to-right" evidence="13">
        <dbReference type="Rhea" id="RHEA:31584"/>
    </physiologicalReaction>
</comment>
<dbReference type="PROSITE" id="PS00893">
    <property type="entry name" value="NUDIX_BOX"/>
    <property type="match status" value="1"/>
</dbReference>
<evidence type="ECO:0000256" key="20">
    <source>
        <dbReference type="ARBA" id="ARBA00030682"/>
    </source>
</evidence>
<keyword evidence="11" id="KW-0539">Nucleus</keyword>
<dbReference type="GO" id="GO:0005737">
    <property type="term" value="C:cytoplasm"/>
    <property type="evidence" value="ECO:0007669"/>
    <property type="project" value="UniProtKB-SubCell"/>
</dbReference>
<evidence type="ECO:0000256" key="5">
    <source>
        <dbReference type="ARBA" id="ARBA00011245"/>
    </source>
</evidence>
<evidence type="ECO:0000256" key="16">
    <source>
        <dbReference type="ARBA" id="ARBA00026103"/>
    </source>
</evidence>
<comment type="catalytic activity">
    <reaction evidence="12">
        <text>8-oxo-dATP + H2O = 8-oxo-dAMP + diphosphate + H(+)</text>
        <dbReference type="Rhea" id="RHEA:65396"/>
        <dbReference type="ChEBI" id="CHEBI:15377"/>
        <dbReference type="ChEBI" id="CHEBI:15378"/>
        <dbReference type="ChEBI" id="CHEBI:33019"/>
        <dbReference type="ChEBI" id="CHEBI:71361"/>
        <dbReference type="ChEBI" id="CHEBI:172871"/>
    </reaction>
    <physiologicalReaction direction="left-to-right" evidence="12">
        <dbReference type="Rhea" id="RHEA:65397"/>
    </physiologicalReaction>
</comment>
<evidence type="ECO:0000313" key="30">
    <source>
        <dbReference type="Proteomes" id="UP000807716"/>
    </source>
</evidence>
<keyword evidence="30" id="KW-1185">Reference proteome</keyword>
<feature type="domain" description="Nudix hydrolase" evidence="28">
    <location>
        <begin position="19"/>
        <end position="149"/>
    </location>
</feature>
<keyword evidence="9" id="KW-0460">Magnesium</keyword>
<evidence type="ECO:0000256" key="6">
    <source>
        <dbReference type="ARBA" id="ARBA00022490"/>
    </source>
</evidence>
<comment type="catalytic activity">
    <reaction evidence="25">
        <text>N(6)-methyl-dATP + H2O = N(6)-methyl-dAMP + diphosphate + H(+)</text>
        <dbReference type="Rhea" id="RHEA:67604"/>
        <dbReference type="ChEBI" id="CHEBI:15377"/>
        <dbReference type="ChEBI" id="CHEBI:15378"/>
        <dbReference type="ChEBI" id="CHEBI:33019"/>
        <dbReference type="ChEBI" id="CHEBI:169976"/>
        <dbReference type="ChEBI" id="CHEBI:172872"/>
    </reaction>
    <physiologicalReaction direction="left-to-right" evidence="25">
        <dbReference type="Rhea" id="RHEA:67605"/>
    </physiologicalReaction>
</comment>
<comment type="catalytic activity">
    <reaction evidence="15">
        <text>2-oxo-ATP + H2O = 2-oxo-AMP + diphosphate + H(+)</text>
        <dbReference type="Rhea" id="RHEA:67392"/>
        <dbReference type="ChEBI" id="CHEBI:15377"/>
        <dbReference type="ChEBI" id="CHEBI:15378"/>
        <dbReference type="ChEBI" id="CHEBI:33019"/>
        <dbReference type="ChEBI" id="CHEBI:71395"/>
        <dbReference type="ChEBI" id="CHEBI:172878"/>
    </reaction>
    <physiologicalReaction direction="left-to-right" evidence="15">
        <dbReference type="Rhea" id="RHEA:67393"/>
    </physiologicalReaction>
</comment>
<dbReference type="Pfam" id="PF00293">
    <property type="entry name" value="NUDIX"/>
    <property type="match status" value="1"/>
</dbReference>
<evidence type="ECO:0000256" key="22">
    <source>
        <dbReference type="ARBA" id="ARBA00032071"/>
    </source>
</evidence>
<comment type="subunit">
    <text evidence="5">Monomer.</text>
</comment>
<dbReference type="GO" id="GO:0042262">
    <property type="term" value="P:DNA protection"/>
    <property type="evidence" value="ECO:0007669"/>
    <property type="project" value="InterPro"/>
</dbReference>
<keyword evidence="8 27" id="KW-0378">Hydrolase</keyword>
<evidence type="ECO:0000256" key="23">
    <source>
        <dbReference type="ARBA" id="ARBA00048002"/>
    </source>
</evidence>
<evidence type="ECO:0000256" key="10">
    <source>
        <dbReference type="ARBA" id="ARBA00022884"/>
    </source>
</evidence>
<evidence type="ECO:0000256" key="26">
    <source>
        <dbReference type="ARBA" id="ARBA00053094"/>
    </source>
</evidence>
<dbReference type="PANTHER" id="PTHR43758">
    <property type="entry name" value="7,8-DIHYDRO-8-OXOGUANINE TRIPHOSPHATASE"/>
    <property type="match status" value="1"/>
</dbReference>
<evidence type="ECO:0000259" key="28">
    <source>
        <dbReference type="PROSITE" id="PS51462"/>
    </source>
</evidence>
<dbReference type="InterPro" id="IPR020084">
    <property type="entry name" value="NUDIX_hydrolase_CS"/>
</dbReference>
<dbReference type="EMBL" id="JAAAJB010000291">
    <property type="protein sequence ID" value="KAG0259260.1"/>
    <property type="molecule type" value="Genomic_DNA"/>
</dbReference>
<evidence type="ECO:0000256" key="3">
    <source>
        <dbReference type="ARBA" id="ARBA00004496"/>
    </source>
</evidence>
<evidence type="ECO:0000256" key="1">
    <source>
        <dbReference type="ARBA" id="ARBA00001946"/>
    </source>
</evidence>
<evidence type="ECO:0000256" key="13">
    <source>
        <dbReference type="ARBA" id="ARBA00024459"/>
    </source>
</evidence>
<evidence type="ECO:0000256" key="12">
    <source>
        <dbReference type="ARBA" id="ARBA00024448"/>
    </source>
</evidence>
<proteinExistence type="inferred from homology"/>
<dbReference type="PROSITE" id="PS51462">
    <property type="entry name" value="NUDIX"/>
    <property type="match status" value="1"/>
</dbReference>
<evidence type="ECO:0000256" key="21">
    <source>
        <dbReference type="ARBA" id="ARBA00031927"/>
    </source>
</evidence>
<dbReference type="Proteomes" id="UP000807716">
    <property type="component" value="Unassembled WGS sequence"/>
</dbReference>
<comment type="subcellular location">
    <subcellularLocation>
        <location evidence="3">Cytoplasm</location>
    </subcellularLocation>
    <subcellularLocation>
        <location evidence="2">Nucleus</location>
    </subcellularLocation>
</comment>
<evidence type="ECO:0000256" key="7">
    <source>
        <dbReference type="ARBA" id="ARBA00022723"/>
    </source>
</evidence>
<evidence type="ECO:0000256" key="11">
    <source>
        <dbReference type="ARBA" id="ARBA00023242"/>
    </source>
</evidence>
<dbReference type="InterPro" id="IPR000086">
    <property type="entry name" value="NUDIX_hydrolase_dom"/>
</dbReference>
<dbReference type="CDD" id="cd03427">
    <property type="entry name" value="NUDIX_MTH1_Nudt1"/>
    <property type="match status" value="1"/>
</dbReference>
<evidence type="ECO:0000256" key="24">
    <source>
        <dbReference type="ARBA" id="ARBA00048894"/>
    </source>
</evidence>
<evidence type="ECO:0000256" key="27">
    <source>
        <dbReference type="RuleBase" id="RU003476"/>
    </source>
</evidence>
<evidence type="ECO:0000256" key="14">
    <source>
        <dbReference type="ARBA" id="ARBA00024486"/>
    </source>
</evidence>
<evidence type="ECO:0000256" key="2">
    <source>
        <dbReference type="ARBA" id="ARBA00004123"/>
    </source>
</evidence>
<dbReference type="GO" id="GO:0008413">
    <property type="term" value="F:8-oxo-7,8-dihydroguanosine triphosphate pyrophosphatase activity"/>
    <property type="evidence" value="ECO:0007669"/>
    <property type="project" value="InterPro"/>
</dbReference>
<dbReference type="Gene3D" id="3.90.79.10">
    <property type="entry name" value="Nucleoside Triphosphate Pyrophosphohydrolase"/>
    <property type="match status" value="1"/>
</dbReference>
<dbReference type="PANTHER" id="PTHR43758:SF2">
    <property type="entry name" value="OXIDIZED PURINE NUCLEOSIDE TRIPHOSPHATE HYDROLASE"/>
    <property type="match status" value="1"/>
</dbReference>
<comment type="cofactor">
    <cofactor evidence="1">
        <name>Mg(2+)</name>
        <dbReference type="ChEBI" id="CHEBI:18420"/>
    </cofactor>
</comment>
<evidence type="ECO:0000256" key="8">
    <source>
        <dbReference type="ARBA" id="ARBA00022801"/>
    </source>
</evidence>
<evidence type="ECO:0000256" key="4">
    <source>
        <dbReference type="ARBA" id="ARBA00005582"/>
    </source>
</evidence>
<dbReference type="GO" id="GO:0003723">
    <property type="term" value="F:RNA binding"/>
    <property type="evidence" value="ECO:0007669"/>
    <property type="project" value="UniProtKB-KW"/>
</dbReference>
<sequence length="223" mass="25018">MKVMEVPADMPMPGCNITSKKVLTLVLVFDKKQRKVLLGYKKRGFGAHLWNGFGGKVEPGETVKQGAARELQEEAGLTVEDKDLVKAGLLLFVFENDPVGLETHVYKTEKYSGEPTECDEMRPQWFSFDDIPFDLMWEDDRLWFPLLFDGKDPFFGRMSLTRKPIIAEAAENSTNVVSMSAAPFSANQPKNGPYTLHEYQIVSSLEQGVPKAINMDGTIASYE</sequence>
<dbReference type="InterPro" id="IPR003563">
    <property type="entry name" value="8ODP"/>
</dbReference>
<comment type="catalytic activity">
    <reaction evidence="24">
        <text>O(6)-methyl-dGTP + H2O = O(6)-methyl-dGMP + diphosphate + H(+)</text>
        <dbReference type="Rhea" id="RHEA:67600"/>
        <dbReference type="ChEBI" id="CHEBI:15377"/>
        <dbReference type="ChEBI" id="CHEBI:15378"/>
        <dbReference type="ChEBI" id="CHEBI:33019"/>
        <dbReference type="ChEBI" id="CHEBI:169974"/>
        <dbReference type="ChEBI" id="CHEBI:169975"/>
    </reaction>
    <physiologicalReaction direction="left-to-right" evidence="24">
        <dbReference type="Rhea" id="RHEA:67601"/>
    </physiologicalReaction>
</comment>
<dbReference type="AlphaFoldDB" id="A0A9P6Q622"/>
<dbReference type="InterPro" id="IPR015797">
    <property type="entry name" value="NUDIX_hydrolase-like_dom_sf"/>
</dbReference>
<evidence type="ECO:0000256" key="25">
    <source>
        <dbReference type="ARBA" id="ARBA00049032"/>
    </source>
</evidence>
<comment type="caution">
    <text evidence="29">The sequence shown here is derived from an EMBL/GenBank/DDBJ whole genome shotgun (WGS) entry which is preliminary data.</text>
</comment>
<protein>
    <recommendedName>
        <fullName evidence="17">Oxidized purine nucleoside triphosphate hydrolase</fullName>
        <ecNumber evidence="16">3.6.1.56</ecNumber>
    </recommendedName>
    <alternativeName>
        <fullName evidence="21">2-hydroxy-dATP diphosphatase</fullName>
    </alternativeName>
    <alternativeName>
        <fullName evidence="20">7,8-dihydro-8-oxoguanine triphosphatase</fullName>
    </alternativeName>
    <alternativeName>
        <fullName evidence="19">8-oxo-dGTPase</fullName>
    </alternativeName>
    <alternativeName>
        <fullName evidence="22">Methylated purine nucleoside triphosphate hydrolase</fullName>
    </alternativeName>
    <alternativeName>
        <fullName evidence="18">Nucleoside diphosphate-linked moiety X motif 1</fullName>
    </alternativeName>
</protein>
<evidence type="ECO:0000256" key="9">
    <source>
        <dbReference type="ARBA" id="ARBA00022842"/>
    </source>
</evidence>
<comment type="catalytic activity">
    <reaction evidence="23">
        <text>N(6)-methyl-ATP + H2O = N(6)-methyl-AMP + diphosphate + H(+)</text>
        <dbReference type="Rhea" id="RHEA:67608"/>
        <dbReference type="ChEBI" id="CHEBI:15377"/>
        <dbReference type="ChEBI" id="CHEBI:15378"/>
        <dbReference type="ChEBI" id="CHEBI:33019"/>
        <dbReference type="ChEBI" id="CHEBI:144842"/>
        <dbReference type="ChEBI" id="CHEBI:172873"/>
    </reaction>
    <physiologicalReaction direction="left-to-right" evidence="23">
        <dbReference type="Rhea" id="RHEA:67609"/>
    </physiologicalReaction>
</comment>
<dbReference type="PRINTS" id="PR00502">
    <property type="entry name" value="NUDIXFAMILY"/>
</dbReference>
<evidence type="ECO:0000256" key="17">
    <source>
        <dbReference type="ARBA" id="ARBA00026218"/>
    </source>
</evidence>
<evidence type="ECO:0000256" key="18">
    <source>
        <dbReference type="ARBA" id="ARBA00029673"/>
    </source>
</evidence>
<comment type="function">
    <text evidence="26">Oxidized purine nucleoside triphosphate hydrolase which is a prominent sanitizer of the oxidized nucleotide pool. Catalyzes the hydrolysis of 2-oxo-dATP (2-hydroxy-dATP) into 2-oxo-dAMP. Also has a significant hydrolase activity toward 2-oxo-ATP, 8-oxo-dGTP and 8-oxo-dATP. Through the hydrolysis of oxidized purine nucleoside triphosphates, prevents their incorporation into DNA and the subsequent transversions A:T to C:G and G:C to T:A. Also catalyzes the hydrolysis of methylated purine nucleoside triphosphate preventing their integration into DNA. Through this antimutagenic activity protects cells from oxidative stress.</text>
</comment>
<dbReference type="GO" id="GO:0008828">
    <property type="term" value="F:dATP diphosphatase activity"/>
    <property type="evidence" value="ECO:0007669"/>
    <property type="project" value="UniProtKB-EC"/>
</dbReference>
<name>A0A9P6Q622_9FUNG</name>
<accession>A0A9P6Q622</accession>
<gene>
    <name evidence="29" type="ORF">DFQ27_004167</name>
</gene>
<dbReference type="SUPFAM" id="SSF55811">
    <property type="entry name" value="Nudix"/>
    <property type="match status" value="1"/>
</dbReference>
<dbReference type="PRINTS" id="PR01403">
    <property type="entry name" value="8OXTPHPHTASE"/>
</dbReference>
<reference evidence="29" key="1">
    <citation type="journal article" date="2020" name="Fungal Divers.">
        <title>Resolving the Mortierellaceae phylogeny through synthesis of multi-gene phylogenetics and phylogenomics.</title>
        <authorList>
            <person name="Vandepol N."/>
            <person name="Liber J."/>
            <person name="Desiro A."/>
            <person name="Na H."/>
            <person name="Kennedy M."/>
            <person name="Barry K."/>
            <person name="Grigoriev I.V."/>
            <person name="Miller A.N."/>
            <person name="O'Donnell K."/>
            <person name="Stajich J.E."/>
            <person name="Bonito G."/>
        </authorList>
    </citation>
    <scope>NUCLEOTIDE SEQUENCE</scope>
    <source>
        <strain evidence="29">BC1065</strain>
    </source>
</reference>
<keyword evidence="10" id="KW-0694">RNA-binding</keyword>
<dbReference type="GO" id="GO:0005634">
    <property type="term" value="C:nucleus"/>
    <property type="evidence" value="ECO:0007669"/>
    <property type="project" value="UniProtKB-SubCell"/>
</dbReference>
<keyword evidence="7" id="KW-0479">Metal-binding</keyword>
<keyword evidence="6" id="KW-0963">Cytoplasm</keyword>
<evidence type="ECO:0000256" key="15">
    <source>
        <dbReference type="ARBA" id="ARBA00024596"/>
    </source>
</evidence>
<dbReference type="OrthoDB" id="447842at2759"/>
<dbReference type="EC" id="3.6.1.56" evidence="16"/>
<comment type="catalytic activity">
    <reaction evidence="14">
        <text>8-oxo-dGTP + H2O = 8-oxo-dGMP + diphosphate + H(+)</text>
        <dbReference type="Rhea" id="RHEA:31575"/>
        <dbReference type="ChEBI" id="CHEBI:15377"/>
        <dbReference type="ChEBI" id="CHEBI:15378"/>
        <dbReference type="ChEBI" id="CHEBI:33019"/>
        <dbReference type="ChEBI" id="CHEBI:63224"/>
        <dbReference type="ChEBI" id="CHEBI:77896"/>
    </reaction>
    <physiologicalReaction direction="left-to-right" evidence="14">
        <dbReference type="Rhea" id="RHEA:31576"/>
    </physiologicalReaction>
</comment>
<organism evidence="29 30">
    <name type="scientific">Actinomortierella ambigua</name>
    <dbReference type="NCBI Taxonomy" id="1343610"/>
    <lineage>
        <taxon>Eukaryota</taxon>
        <taxon>Fungi</taxon>
        <taxon>Fungi incertae sedis</taxon>
        <taxon>Mucoromycota</taxon>
        <taxon>Mortierellomycotina</taxon>
        <taxon>Mortierellomycetes</taxon>
        <taxon>Mortierellales</taxon>
        <taxon>Mortierellaceae</taxon>
        <taxon>Actinomortierella</taxon>
    </lineage>
</organism>
<dbReference type="GO" id="GO:0046872">
    <property type="term" value="F:metal ion binding"/>
    <property type="evidence" value="ECO:0007669"/>
    <property type="project" value="UniProtKB-KW"/>
</dbReference>
<evidence type="ECO:0000313" key="29">
    <source>
        <dbReference type="EMBL" id="KAG0259260.1"/>
    </source>
</evidence>
<comment type="similarity">
    <text evidence="4 27">Belongs to the Nudix hydrolase family.</text>
</comment>